<dbReference type="InterPro" id="IPR018641">
    <property type="entry name" value="Trfase_1_rSAM/seldom-assoc"/>
</dbReference>
<organism evidence="1 2">
    <name type="scientific">Polaribacter pacificus</name>
    <dbReference type="NCBI Taxonomy" id="1775173"/>
    <lineage>
        <taxon>Bacteria</taxon>
        <taxon>Pseudomonadati</taxon>
        <taxon>Bacteroidota</taxon>
        <taxon>Flavobacteriia</taxon>
        <taxon>Flavobacteriales</taxon>
        <taxon>Flavobacteriaceae</taxon>
    </lineage>
</organism>
<gene>
    <name evidence="1" type="ORF">GCM10011416_11330</name>
</gene>
<dbReference type="PANTHER" id="PTHR36529:SF1">
    <property type="entry name" value="GLYCOSYLTRANSFERASE"/>
    <property type="match status" value="1"/>
</dbReference>
<reference evidence="1" key="2">
    <citation type="submission" date="2020-09" db="EMBL/GenBank/DDBJ databases">
        <authorList>
            <person name="Sun Q."/>
            <person name="Zhou Y."/>
        </authorList>
    </citation>
    <scope>NUCLEOTIDE SEQUENCE</scope>
    <source>
        <strain evidence="1">CGMCC 1.15763</strain>
    </source>
</reference>
<dbReference type="Gene3D" id="3.90.550.10">
    <property type="entry name" value="Spore Coat Polysaccharide Biosynthesis Protein SpsA, Chain A"/>
    <property type="match status" value="1"/>
</dbReference>
<dbReference type="Proteomes" id="UP000633278">
    <property type="component" value="Unassembled WGS sequence"/>
</dbReference>
<name>A0A917HY95_9FLAO</name>
<evidence type="ECO:0008006" key="3">
    <source>
        <dbReference type="Google" id="ProtNLM"/>
    </source>
</evidence>
<dbReference type="SUPFAM" id="SSF53448">
    <property type="entry name" value="Nucleotide-diphospho-sugar transferases"/>
    <property type="match status" value="1"/>
</dbReference>
<comment type="caution">
    <text evidence="1">The sequence shown here is derived from an EMBL/GenBank/DDBJ whole genome shotgun (WGS) entry which is preliminary data.</text>
</comment>
<dbReference type="Pfam" id="PF09837">
    <property type="entry name" value="DUF2064"/>
    <property type="match status" value="1"/>
</dbReference>
<protein>
    <recommendedName>
        <fullName evidence="3">Glycosyltransferase</fullName>
    </recommendedName>
</protein>
<evidence type="ECO:0000313" key="1">
    <source>
        <dbReference type="EMBL" id="GGG95508.1"/>
    </source>
</evidence>
<dbReference type="EMBL" id="BMJW01000001">
    <property type="protein sequence ID" value="GGG95508.1"/>
    <property type="molecule type" value="Genomic_DNA"/>
</dbReference>
<evidence type="ECO:0000313" key="2">
    <source>
        <dbReference type="Proteomes" id="UP000633278"/>
    </source>
</evidence>
<dbReference type="PANTHER" id="PTHR36529">
    <property type="entry name" value="SLL1095 PROTEIN"/>
    <property type="match status" value="1"/>
</dbReference>
<dbReference type="NCBIfam" id="TIGR04282">
    <property type="entry name" value="glyco_like_cofC"/>
    <property type="match status" value="1"/>
</dbReference>
<dbReference type="AlphaFoldDB" id="A0A917HY95"/>
<keyword evidence="2" id="KW-1185">Reference proteome</keyword>
<dbReference type="InterPro" id="IPR029044">
    <property type="entry name" value="Nucleotide-diphossugar_trans"/>
</dbReference>
<reference evidence="1" key="1">
    <citation type="journal article" date="2014" name="Int. J. Syst. Evol. Microbiol.">
        <title>Complete genome sequence of Corynebacterium casei LMG S-19264T (=DSM 44701T), isolated from a smear-ripened cheese.</title>
        <authorList>
            <consortium name="US DOE Joint Genome Institute (JGI-PGF)"/>
            <person name="Walter F."/>
            <person name="Albersmeier A."/>
            <person name="Kalinowski J."/>
            <person name="Ruckert C."/>
        </authorList>
    </citation>
    <scope>NUCLEOTIDE SEQUENCE</scope>
    <source>
        <strain evidence="1">CGMCC 1.15763</strain>
    </source>
</reference>
<accession>A0A917HY95</accession>
<proteinExistence type="predicted"/>
<sequence length="206" mass="23496">MKKKLIIVFVKNSLKGKVKTRLAKVIGDEKALKVYDHLLGITESAIAPLKMEKWIYYSDFCVDDQFESTKKYLQKGTDLGQRMKHAFEEGFEQDFEQIVLIGSDLPDISAEILQKSFKALNTNDCVFGKAEDGGYYLIGLSKINSSIFENKPWSQSELLNVTLQELKEQKAQVALLESLNDIDTYEDLIESALYKNDKNLQRLIAK</sequence>
<dbReference type="RefSeq" id="WP_188598299.1">
    <property type="nucleotide sequence ID" value="NZ_BMJW01000001.1"/>
</dbReference>